<sequence>TEDLDTYDFDCDDISNAKAVFMANISSYGFDEKLALKGQVDSLEQNLSKQIKEKECLLQTFTVFKSESKEKEVKYMENEIDLEKKLKELDNIIFKVVHSAQRVHMLTKPQVFYDNIHKQALGYQNPFYLKKAQRIKPTLRESINKPIDYVKLNKLYEDFRKRFVPQQELLVDEAFWYTMLNPLTKSSDALPIKIEPLKKLPKVSLVNESLKKLKLHLANFDNVMKIRTTPNARIEDEWGFEHNKAIFNNEIISFLNSSKYIFNVFDKDLLNEIIDVQTVFDQMDVVVQQSSVDKQCLEISKKELFLKNDQLLKQIMSQDVLLTAMKSMFLTMNL</sequence>
<proteinExistence type="predicted"/>
<keyword evidence="1" id="KW-0175">Coiled coil</keyword>
<feature type="non-terminal residue" evidence="2">
    <location>
        <position position="1"/>
    </location>
</feature>
<reference evidence="2" key="1">
    <citation type="journal article" date="2019" name="Sci. Rep.">
        <title>Draft genome of Tanacetum cinerariifolium, the natural source of mosquito coil.</title>
        <authorList>
            <person name="Yamashiro T."/>
            <person name="Shiraishi A."/>
            <person name="Satake H."/>
            <person name="Nakayama K."/>
        </authorList>
    </citation>
    <scope>NUCLEOTIDE SEQUENCE</scope>
</reference>
<protein>
    <submittedName>
        <fullName evidence="2">Uncharacterized protein</fullName>
    </submittedName>
</protein>
<feature type="coiled-coil region" evidence="1">
    <location>
        <begin position="33"/>
        <end position="60"/>
    </location>
</feature>
<dbReference type="AlphaFoldDB" id="A0A699IK68"/>
<accession>A0A699IK68</accession>
<organism evidence="2">
    <name type="scientific">Tanacetum cinerariifolium</name>
    <name type="common">Dalmatian daisy</name>
    <name type="synonym">Chrysanthemum cinerariifolium</name>
    <dbReference type="NCBI Taxonomy" id="118510"/>
    <lineage>
        <taxon>Eukaryota</taxon>
        <taxon>Viridiplantae</taxon>
        <taxon>Streptophyta</taxon>
        <taxon>Embryophyta</taxon>
        <taxon>Tracheophyta</taxon>
        <taxon>Spermatophyta</taxon>
        <taxon>Magnoliopsida</taxon>
        <taxon>eudicotyledons</taxon>
        <taxon>Gunneridae</taxon>
        <taxon>Pentapetalae</taxon>
        <taxon>asterids</taxon>
        <taxon>campanulids</taxon>
        <taxon>Asterales</taxon>
        <taxon>Asteraceae</taxon>
        <taxon>Asteroideae</taxon>
        <taxon>Anthemideae</taxon>
        <taxon>Anthemidinae</taxon>
        <taxon>Tanacetum</taxon>
    </lineage>
</organism>
<comment type="caution">
    <text evidence="2">The sequence shown here is derived from an EMBL/GenBank/DDBJ whole genome shotgun (WGS) entry which is preliminary data.</text>
</comment>
<evidence type="ECO:0000256" key="1">
    <source>
        <dbReference type="SAM" id="Coils"/>
    </source>
</evidence>
<evidence type="ECO:0000313" key="2">
    <source>
        <dbReference type="EMBL" id="GEZ63716.1"/>
    </source>
</evidence>
<dbReference type="EMBL" id="BKCJ010303719">
    <property type="protein sequence ID" value="GEZ63716.1"/>
    <property type="molecule type" value="Genomic_DNA"/>
</dbReference>
<name>A0A699IK68_TANCI</name>
<gene>
    <name evidence="2" type="ORF">Tci_535689</name>
</gene>